<evidence type="ECO:0000256" key="1">
    <source>
        <dbReference type="ARBA" id="ARBA00004123"/>
    </source>
</evidence>
<gene>
    <name evidence="10" type="ORF">BIW11_03298</name>
</gene>
<feature type="region of interest" description="Disordered" evidence="8">
    <location>
        <begin position="1"/>
        <end position="67"/>
    </location>
</feature>
<feature type="region of interest" description="Disordered" evidence="8">
    <location>
        <begin position="155"/>
        <end position="434"/>
    </location>
</feature>
<evidence type="ECO:0000256" key="2">
    <source>
        <dbReference type="ARBA" id="ARBA00006695"/>
    </source>
</evidence>
<comment type="subcellular location">
    <subcellularLocation>
        <location evidence="1">Nucleus</location>
    </subcellularLocation>
</comment>
<feature type="region of interest" description="Disordered" evidence="8">
    <location>
        <begin position="105"/>
        <end position="124"/>
    </location>
</feature>
<dbReference type="GO" id="GO:0005684">
    <property type="term" value="C:U2-type spliceosomal complex"/>
    <property type="evidence" value="ECO:0007669"/>
    <property type="project" value="TreeGrafter"/>
</dbReference>
<feature type="compositionally biased region" description="Basic and acidic residues" evidence="8">
    <location>
        <begin position="358"/>
        <end position="393"/>
    </location>
</feature>
<dbReference type="GO" id="GO:0000398">
    <property type="term" value="P:mRNA splicing, via spliceosome"/>
    <property type="evidence" value="ECO:0007669"/>
    <property type="project" value="TreeGrafter"/>
</dbReference>
<dbReference type="InParanoid" id="A0A1V9XP65"/>
<evidence type="ECO:0000259" key="9">
    <source>
        <dbReference type="SMART" id="SM01083"/>
    </source>
</evidence>
<accession>A0A1V9XP65</accession>
<keyword evidence="5" id="KW-0175">Coiled coil</keyword>
<sequence>MGGGNLNLKKSWHPSTLKNQERVWKAQQQDESERRKMEELRHELQSQREKEEYQDIADRASGSTETKSKMDWMYKGVSALVDREDYLLGRKIDKTFDVIKAAEEQAEKGQQNNEKSEGLPSQLFKKRQIETDFVPVDMAIKVREDPLYMIKKQEYESKKQLLSNPVKMKMLQDMIRKEKGKKHGKSKKKKKKHKKHLKRIDSSASESSSSPERDLRCGHGQSEVANRLGARQRDSPIHHHERRNSTDRGDKSFGKDAHSAERGSNRNPARGSQAEYAKSPRKERSIDRTTNTNYDYMATHSNDRRSHSPIRRSDRDRSMETNPRNSSNFCTRNRPREPESPEPSRSWPRIADKYGLVKTKESAEDGAYPKKDYRLILEERRRKEEKERRELKDRLKHRSTQKMTQEEREARLREMQHDAELRNRQREEYVQKHTKGDAIHVEDYKEGGFRGAEMLARAVSDSNVERRLKSSLKGLKRSSRIMDSNFFRK</sequence>
<dbReference type="Proteomes" id="UP000192247">
    <property type="component" value="Unassembled WGS sequence"/>
</dbReference>
<comment type="similarity">
    <text evidence="2">Belongs to the CWC25 family.</text>
</comment>
<feature type="compositionally biased region" description="Basic residues" evidence="8">
    <location>
        <begin position="178"/>
        <end position="198"/>
    </location>
</feature>
<dbReference type="OrthoDB" id="21123at2759"/>
<dbReference type="FunCoup" id="A0A1V9XP65">
    <property type="interactions" value="506"/>
</dbReference>
<dbReference type="InterPro" id="IPR051376">
    <property type="entry name" value="CWC25_splicing_factor"/>
</dbReference>
<dbReference type="PANTHER" id="PTHR16196:SF0">
    <property type="entry name" value="PRE-MRNA-SPLICING FACTOR CWC25 HOMOLOG"/>
    <property type="match status" value="1"/>
</dbReference>
<dbReference type="SMART" id="SM01083">
    <property type="entry name" value="Cir_N"/>
    <property type="match status" value="1"/>
</dbReference>
<keyword evidence="11" id="KW-1185">Reference proteome</keyword>
<dbReference type="InterPro" id="IPR019339">
    <property type="entry name" value="CIR_N_dom"/>
</dbReference>
<feature type="compositionally biased region" description="Basic and acidic residues" evidence="8">
    <location>
        <begin position="31"/>
        <end position="58"/>
    </location>
</feature>
<evidence type="ECO:0000256" key="5">
    <source>
        <dbReference type="ARBA" id="ARBA00023054"/>
    </source>
</evidence>
<feature type="domain" description="CBF1-interacting co-repressor CIR N-terminal" evidence="9">
    <location>
        <begin position="11"/>
        <end position="47"/>
    </location>
</feature>
<dbReference type="AlphaFoldDB" id="A0A1V9XP65"/>
<evidence type="ECO:0000256" key="4">
    <source>
        <dbReference type="ARBA" id="ARBA00022728"/>
    </source>
</evidence>
<proteinExistence type="inferred from homology"/>
<evidence type="ECO:0000313" key="11">
    <source>
        <dbReference type="Proteomes" id="UP000192247"/>
    </source>
</evidence>
<dbReference type="EMBL" id="MNPL01006711">
    <property type="protein sequence ID" value="OQR75182.1"/>
    <property type="molecule type" value="Genomic_DNA"/>
</dbReference>
<name>A0A1V9XP65_9ACAR</name>
<evidence type="ECO:0000256" key="7">
    <source>
        <dbReference type="ARBA" id="ARBA00023242"/>
    </source>
</evidence>
<dbReference type="PANTHER" id="PTHR16196">
    <property type="entry name" value="CELL CYCLE CONTROL PROTEIN CWF25"/>
    <property type="match status" value="1"/>
</dbReference>
<organism evidence="10 11">
    <name type="scientific">Tropilaelaps mercedesae</name>
    <dbReference type="NCBI Taxonomy" id="418985"/>
    <lineage>
        <taxon>Eukaryota</taxon>
        <taxon>Metazoa</taxon>
        <taxon>Ecdysozoa</taxon>
        <taxon>Arthropoda</taxon>
        <taxon>Chelicerata</taxon>
        <taxon>Arachnida</taxon>
        <taxon>Acari</taxon>
        <taxon>Parasitiformes</taxon>
        <taxon>Mesostigmata</taxon>
        <taxon>Gamasina</taxon>
        <taxon>Dermanyssoidea</taxon>
        <taxon>Laelapidae</taxon>
        <taxon>Tropilaelaps</taxon>
    </lineage>
</organism>
<evidence type="ECO:0000313" key="10">
    <source>
        <dbReference type="EMBL" id="OQR75182.1"/>
    </source>
</evidence>
<keyword evidence="7" id="KW-0539">Nucleus</keyword>
<reference evidence="10 11" key="1">
    <citation type="journal article" date="2017" name="Gigascience">
        <title>Draft genome of the honey bee ectoparasitic mite, Tropilaelaps mercedesae, is shaped by the parasitic life history.</title>
        <authorList>
            <person name="Dong X."/>
            <person name="Armstrong S.D."/>
            <person name="Xia D."/>
            <person name="Makepeace B.L."/>
            <person name="Darby A.C."/>
            <person name="Kadowaki T."/>
        </authorList>
    </citation>
    <scope>NUCLEOTIDE SEQUENCE [LARGE SCALE GENOMIC DNA]</scope>
    <source>
        <strain evidence="10">Wuxi-XJTLU</strain>
    </source>
</reference>
<evidence type="ECO:0000256" key="3">
    <source>
        <dbReference type="ARBA" id="ARBA00022664"/>
    </source>
</evidence>
<dbReference type="Pfam" id="PF10197">
    <property type="entry name" value="Cir_N"/>
    <property type="match status" value="1"/>
</dbReference>
<dbReference type="InterPro" id="IPR022209">
    <property type="entry name" value="CWC25"/>
</dbReference>
<keyword evidence="4" id="KW-0747">Spliceosome</keyword>
<keyword evidence="6" id="KW-0508">mRNA splicing</keyword>
<feature type="compositionally biased region" description="Polar residues" evidence="8">
    <location>
        <begin position="320"/>
        <end position="331"/>
    </location>
</feature>
<dbReference type="Pfam" id="PF12542">
    <property type="entry name" value="CWC25"/>
    <property type="match status" value="1"/>
</dbReference>
<protein>
    <recommendedName>
        <fullName evidence="9">CBF1-interacting co-repressor CIR N-terminal domain-containing protein</fullName>
    </recommendedName>
</protein>
<feature type="compositionally biased region" description="Basic and acidic residues" evidence="8">
    <location>
        <begin position="301"/>
        <end position="319"/>
    </location>
</feature>
<feature type="compositionally biased region" description="Basic and acidic residues" evidence="8">
    <location>
        <begin position="231"/>
        <end position="264"/>
    </location>
</feature>
<dbReference type="STRING" id="418985.A0A1V9XP65"/>
<evidence type="ECO:0000256" key="6">
    <source>
        <dbReference type="ARBA" id="ARBA00023187"/>
    </source>
</evidence>
<keyword evidence="3" id="KW-0507">mRNA processing</keyword>
<feature type="compositionally biased region" description="Basic and acidic residues" evidence="8">
    <location>
        <begin position="404"/>
        <end position="434"/>
    </location>
</feature>
<evidence type="ECO:0000256" key="8">
    <source>
        <dbReference type="SAM" id="MobiDB-lite"/>
    </source>
</evidence>
<feature type="compositionally biased region" description="Basic and acidic residues" evidence="8">
    <location>
        <begin position="278"/>
        <end position="287"/>
    </location>
</feature>
<comment type="caution">
    <text evidence="10">The sequence shown here is derived from an EMBL/GenBank/DDBJ whole genome shotgun (WGS) entry which is preliminary data.</text>
</comment>